<dbReference type="VEuPathDB" id="VectorBase:PPAI007316"/>
<protein>
    <submittedName>
        <fullName evidence="1">Uncharacterized protein</fullName>
    </submittedName>
</protein>
<organism evidence="1 2">
    <name type="scientific">Phlebotomus papatasi</name>
    <name type="common">Sandfly</name>
    <dbReference type="NCBI Taxonomy" id="29031"/>
    <lineage>
        <taxon>Eukaryota</taxon>
        <taxon>Metazoa</taxon>
        <taxon>Ecdysozoa</taxon>
        <taxon>Arthropoda</taxon>
        <taxon>Hexapoda</taxon>
        <taxon>Insecta</taxon>
        <taxon>Pterygota</taxon>
        <taxon>Neoptera</taxon>
        <taxon>Endopterygota</taxon>
        <taxon>Diptera</taxon>
        <taxon>Nematocera</taxon>
        <taxon>Psychodoidea</taxon>
        <taxon>Psychodidae</taxon>
        <taxon>Phlebotomus</taxon>
        <taxon>Phlebotomus</taxon>
    </lineage>
</organism>
<reference evidence="1" key="1">
    <citation type="submission" date="2022-08" db="UniProtKB">
        <authorList>
            <consortium name="EnsemblMetazoa"/>
        </authorList>
    </citation>
    <scope>IDENTIFICATION</scope>
    <source>
        <strain evidence="1">Israel</strain>
    </source>
</reference>
<dbReference type="VEuPathDB" id="VectorBase:PPAPM1_000480"/>
<keyword evidence="2" id="KW-1185">Reference proteome</keyword>
<proteinExistence type="predicted"/>
<accession>A0A1B0DGN2</accession>
<name>A0A1B0DGN2_PHLPP</name>
<evidence type="ECO:0000313" key="1">
    <source>
        <dbReference type="EnsemblMetazoa" id="PPAI007316-PA"/>
    </source>
</evidence>
<dbReference type="EnsemblMetazoa" id="PPAI007316-RA">
    <property type="protein sequence ID" value="PPAI007316-PA"/>
    <property type="gene ID" value="PPAI007316"/>
</dbReference>
<evidence type="ECO:0000313" key="2">
    <source>
        <dbReference type="Proteomes" id="UP000092462"/>
    </source>
</evidence>
<dbReference type="AlphaFoldDB" id="A0A1B0DGN2"/>
<dbReference type="Proteomes" id="UP000092462">
    <property type="component" value="Unassembled WGS sequence"/>
</dbReference>
<sequence length="62" mass="7073">MNIVRNICDTFWSPGIWLPPNVTWADIAPGARPDVNYADYTHLIYGLPLALVVLSIRYTLER</sequence>
<dbReference type="EMBL" id="AJVK01060109">
    <property type="status" value="NOT_ANNOTATED_CDS"/>
    <property type="molecule type" value="Genomic_DNA"/>
</dbReference>